<evidence type="ECO:0000256" key="2">
    <source>
        <dbReference type="SAM" id="Phobius"/>
    </source>
</evidence>
<dbReference type="RefSeq" id="WP_229716330.1">
    <property type="nucleotide sequence ID" value="NZ_BMMX01000068.1"/>
</dbReference>
<dbReference type="AlphaFoldDB" id="A0A8J3C8D4"/>
<organism evidence="3 4">
    <name type="scientific">Mangrovihabitans endophyticus</name>
    <dbReference type="NCBI Taxonomy" id="1751298"/>
    <lineage>
        <taxon>Bacteria</taxon>
        <taxon>Bacillati</taxon>
        <taxon>Actinomycetota</taxon>
        <taxon>Actinomycetes</taxon>
        <taxon>Micromonosporales</taxon>
        <taxon>Micromonosporaceae</taxon>
        <taxon>Mangrovihabitans</taxon>
    </lineage>
</organism>
<reference evidence="3" key="1">
    <citation type="journal article" date="2014" name="Int. J. Syst. Evol. Microbiol.">
        <title>Complete genome sequence of Corynebacterium casei LMG S-19264T (=DSM 44701T), isolated from a smear-ripened cheese.</title>
        <authorList>
            <consortium name="US DOE Joint Genome Institute (JGI-PGF)"/>
            <person name="Walter F."/>
            <person name="Albersmeier A."/>
            <person name="Kalinowski J."/>
            <person name="Ruckert C."/>
        </authorList>
    </citation>
    <scope>NUCLEOTIDE SEQUENCE</scope>
    <source>
        <strain evidence="3">CGMCC 4.7299</strain>
    </source>
</reference>
<reference evidence="3" key="2">
    <citation type="submission" date="2020-09" db="EMBL/GenBank/DDBJ databases">
        <authorList>
            <person name="Sun Q."/>
            <person name="Zhou Y."/>
        </authorList>
    </citation>
    <scope>NUCLEOTIDE SEQUENCE</scope>
    <source>
        <strain evidence="3">CGMCC 4.7299</strain>
    </source>
</reference>
<feature type="compositionally biased region" description="Polar residues" evidence="1">
    <location>
        <begin position="414"/>
        <end position="424"/>
    </location>
</feature>
<feature type="compositionally biased region" description="Low complexity" evidence="1">
    <location>
        <begin position="403"/>
        <end position="413"/>
    </location>
</feature>
<proteinExistence type="predicted"/>
<keyword evidence="4" id="KW-1185">Reference proteome</keyword>
<accession>A0A8J3C8D4</accession>
<feature type="transmembrane region" description="Helical" evidence="2">
    <location>
        <begin position="110"/>
        <end position="130"/>
    </location>
</feature>
<keyword evidence="2" id="KW-0472">Membrane</keyword>
<feature type="transmembrane region" description="Helical" evidence="2">
    <location>
        <begin position="81"/>
        <end position="104"/>
    </location>
</feature>
<feature type="region of interest" description="Disordered" evidence="1">
    <location>
        <begin position="386"/>
        <end position="424"/>
    </location>
</feature>
<comment type="caution">
    <text evidence="3">The sequence shown here is derived from an EMBL/GenBank/DDBJ whole genome shotgun (WGS) entry which is preliminary data.</text>
</comment>
<name>A0A8J3C8D4_9ACTN</name>
<keyword evidence="2" id="KW-1133">Transmembrane helix</keyword>
<feature type="transmembrane region" description="Helical" evidence="2">
    <location>
        <begin position="200"/>
        <end position="233"/>
    </location>
</feature>
<evidence type="ECO:0000256" key="1">
    <source>
        <dbReference type="SAM" id="MobiDB-lite"/>
    </source>
</evidence>
<feature type="transmembrane region" description="Helical" evidence="2">
    <location>
        <begin position="296"/>
        <end position="320"/>
    </location>
</feature>
<protein>
    <submittedName>
        <fullName evidence="3">Uncharacterized protein</fullName>
    </submittedName>
</protein>
<dbReference type="Proteomes" id="UP000656042">
    <property type="component" value="Unassembled WGS sequence"/>
</dbReference>
<evidence type="ECO:0000313" key="4">
    <source>
        <dbReference type="Proteomes" id="UP000656042"/>
    </source>
</evidence>
<dbReference type="EMBL" id="BMMX01000068">
    <property type="protein sequence ID" value="GGL19519.1"/>
    <property type="molecule type" value="Genomic_DNA"/>
</dbReference>
<feature type="transmembrane region" description="Helical" evidence="2">
    <location>
        <begin position="269"/>
        <end position="290"/>
    </location>
</feature>
<evidence type="ECO:0000313" key="3">
    <source>
        <dbReference type="EMBL" id="GGL19519.1"/>
    </source>
</evidence>
<gene>
    <name evidence="3" type="ORF">GCM10012284_62580</name>
</gene>
<feature type="transmembrane region" description="Helical" evidence="2">
    <location>
        <begin position="332"/>
        <end position="355"/>
    </location>
</feature>
<feature type="transmembrane region" description="Helical" evidence="2">
    <location>
        <begin position="150"/>
        <end position="180"/>
    </location>
</feature>
<keyword evidence="2" id="KW-0812">Transmembrane</keyword>
<feature type="transmembrane region" description="Helical" evidence="2">
    <location>
        <begin position="361"/>
        <end position="378"/>
    </location>
</feature>
<sequence length="424" mass="43313">MIAAVRRLQESQLSVQAMTRLASVGLFLLASWTDSRHVALIAVQGALLAIPYTLVEAMVGRPLSAGVVPGTWRLEAWAARAAAAIAVPAAVVGFAAVSVALPGSGILDRLLVVAPVLLQLPVEALFWVAFRTRGRRRANALPQSVAAGTLLTAAVFAVAGLRLEVAAVPAQIAVLAWAFATRPAGGPHTRPGPLAGVRIGAAYCVAAAVDLGYVVALPAVAGVLAGPAAIVVLRAMDLAFGPFHVALAATTREDVVAGRSGRFRTGARLLTAVLLVATSVAVLAGPWARGLLSADLAAASVGVVALYCVYKAAVMVSTWLSMRHMVRAAPRTYLVSAIGSRVVAFASLAVALLWVRHTGHLFAQLAAAEAVVVAWFAARLRTTGARTGAAGPGMPDVPAAHAGTSTSDGTSTSLVGPSQRQEDG</sequence>